<sequence>MDKDTSTVKLHDQDDKVIKKREISNQPNMSQPNGRDQSKQKVYNGLAQKTVQELASYQKRMVEKGSKRIFFRRQKRSNRPPPPVPDHEKSSEQLEMERVQKQKDVLDYEDKITYSSRYFDDIYEYRHVILPLEIARWLPHHGLMTEEECRALGVSQSVGWQHYMVHAPEPHILLFRRERGFLEKYPELAEKMKEEQEAKKKEKEEELINARARDESMTALSESSNAKPDAFVPEKP</sequence>
<protein>
    <recommendedName>
        <fullName evidence="4">Cyclin-dependent kinases regulatory subunit</fullName>
    </recommendedName>
</protein>
<feature type="compositionally biased region" description="Basic and acidic residues" evidence="5">
    <location>
        <begin position="1"/>
        <end position="23"/>
    </location>
</feature>
<dbReference type="PROSITE" id="PS00945">
    <property type="entry name" value="CKS_2"/>
    <property type="match status" value="1"/>
</dbReference>
<evidence type="ECO:0000256" key="1">
    <source>
        <dbReference type="ARBA" id="ARBA00007782"/>
    </source>
</evidence>
<keyword evidence="7" id="KW-1185">Reference proteome</keyword>
<evidence type="ECO:0000256" key="3">
    <source>
        <dbReference type="ARBA" id="ARBA00023306"/>
    </source>
</evidence>
<feature type="region of interest" description="Disordered" evidence="5">
    <location>
        <begin position="68"/>
        <end position="100"/>
    </location>
</feature>
<gene>
    <name evidence="6" type="ORF">CU097_010480</name>
</gene>
<dbReference type="GO" id="GO:0016538">
    <property type="term" value="F:cyclin-dependent protein serine/threonine kinase regulator activity"/>
    <property type="evidence" value="ECO:0007669"/>
    <property type="project" value="InterPro"/>
</dbReference>
<dbReference type="SUPFAM" id="SSF55637">
    <property type="entry name" value="Cell cycle regulatory proteins"/>
    <property type="match status" value="1"/>
</dbReference>
<dbReference type="PANTHER" id="PTHR23415">
    <property type="entry name" value="CYCLIN-DEPENDENT KINASES REGULATORY SUBUNIT/60S RIBOSOME SUBUNIT BIOGENESIS PROTEIN NIP7"/>
    <property type="match status" value="1"/>
</dbReference>
<dbReference type="SMART" id="SM01084">
    <property type="entry name" value="CKS"/>
    <property type="match status" value="1"/>
</dbReference>
<dbReference type="STRING" id="86630.A0A367JPY1"/>
<dbReference type="InterPro" id="IPR000789">
    <property type="entry name" value="Cyclin-dep_kinase_reg-sub"/>
</dbReference>
<comment type="function">
    <text evidence="4">Binds to the catalytic subunit of the cyclin dependent kinases and is essential for their biological function.</text>
</comment>
<name>A0A367JPY1_RHIAZ</name>
<dbReference type="EMBL" id="PJQL01000899">
    <property type="protein sequence ID" value="RCH91945.1"/>
    <property type="molecule type" value="Genomic_DNA"/>
</dbReference>
<evidence type="ECO:0000313" key="6">
    <source>
        <dbReference type="EMBL" id="RCH91945.1"/>
    </source>
</evidence>
<dbReference type="Pfam" id="PF01111">
    <property type="entry name" value="CKS"/>
    <property type="match status" value="1"/>
</dbReference>
<keyword evidence="2 4" id="KW-0132">Cell division</keyword>
<comment type="similarity">
    <text evidence="1 4">Belongs to the CKS family.</text>
</comment>
<dbReference type="InterPro" id="IPR036858">
    <property type="entry name" value="Cyclin-dep_kinase_reg-sub_sf"/>
</dbReference>
<organism evidence="6 7">
    <name type="scientific">Rhizopus azygosporus</name>
    <name type="common">Rhizopus microsporus var. azygosporus</name>
    <dbReference type="NCBI Taxonomy" id="86630"/>
    <lineage>
        <taxon>Eukaryota</taxon>
        <taxon>Fungi</taxon>
        <taxon>Fungi incertae sedis</taxon>
        <taxon>Mucoromycota</taxon>
        <taxon>Mucoromycotina</taxon>
        <taxon>Mucoromycetes</taxon>
        <taxon>Mucorales</taxon>
        <taxon>Mucorineae</taxon>
        <taxon>Rhizopodaceae</taxon>
        <taxon>Rhizopus</taxon>
    </lineage>
</organism>
<keyword evidence="3 4" id="KW-0131">Cell cycle</keyword>
<dbReference type="OrthoDB" id="440676at2759"/>
<evidence type="ECO:0000313" key="7">
    <source>
        <dbReference type="Proteomes" id="UP000252139"/>
    </source>
</evidence>
<evidence type="ECO:0000256" key="5">
    <source>
        <dbReference type="SAM" id="MobiDB-lite"/>
    </source>
</evidence>
<evidence type="ECO:0000256" key="2">
    <source>
        <dbReference type="ARBA" id="ARBA00022618"/>
    </source>
</evidence>
<feature type="region of interest" description="Disordered" evidence="5">
    <location>
        <begin position="1"/>
        <end position="43"/>
    </location>
</feature>
<feature type="compositionally biased region" description="Basic and acidic residues" evidence="5">
    <location>
        <begin position="85"/>
        <end position="100"/>
    </location>
</feature>
<dbReference type="GO" id="GO:0051301">
    <property type="term" value="P:cell division"/>
    <property type="evidence" value="ECO:0007669"/>
    <property type="project" value="UniProtKB-UniRule"/>
</dbReference>
<comment type="caution">
    <text evidence="6">The sequence shown here is derived from an EMBL/GenBank/DDBJ whole genome shotgun (WGS) entry which is preliminary data.</text>
</comment>
<feature type="compositionally biased region" description="Basic and acidic residues" evidence="5">
    <location>
        <begin position="193"/>
        <end position="216"/>
    </location>
</feature>
<dbReference type="PRINTS" id="PR00296">
    <property type="entry name" value="CYCLINKINASE"/>
</dbReference>
<dbReference type="Proteomes" id="UP000252139">
    <property type="component" value="Unassembled WGS sequence"/>
</dbReference>
<feature type="compositionally biased region" description="Basic residues" evidence="5">
    <location>
        <begin position="68"/>
        <end position="78"/>
    </location>
</feature>
<reference evidence="6 7" key="1">
    <citation type="journal article" date="2018" name="G3 (Bethesda)">
        <title>Phylogenetic and Phylogenomic Definition of Rhizopus Species.</title>
        <authorList>
            <person name="Gryganskyi A.P."/>
            <person name="Golan J."/>
            <person name="Dolatabadi S."/>
            <person name="Mondo S."/>
            <person name="Robb S."/>
            <person name="Idnurm A."/>
            <person name="Muszewska A."/>
            <person name="Steczkiewicz K."/>
            <person name="Masonjones S."/>
            <person name="Liao H.L."/>
            <person name="Gajdeczka M.T."/>
            <person name="Anike F."/>
            <person name="Vuek A."/>
            <person name="Anishchenko I.M."/>
            <person name="Voigt K."/>
            <person name="de Hoog G.S."/>
            <person name="Smith M.E."/>
            <person name="Heitman J."/>
            <person name="Vilgalys R."/>
            <person name="Stajich J.E."/>
        </authorList>
    </citation>
    <scope>NUCLEOTIDE SEQUENCE [LARGE SCALE GENOMIC DNA]</scope>
    <source>
        <strain evidence="6 7">CBS 357.93</strain>
    </source>
</reference>
<feature type="compositionally biased region" description="Polar residues" evidence="5">
    <location>
        <begin position="24"/>
        <end position="35"/>
    </location>
</feature>
<dbReference type="FunFam" id="3.30.170.10:FF:000001">
    <property type="entry name" value="Cyclin-dependent kinases regulatory subunit"/>
    <property type="match status" value="1"/>
</dbReference>
<dbReference type="AlphaFoldDB" id="A0A367JPY1"/>
<dbReference type="Gene3D" id="3.30.170.10">
    <property type="entry name" value="Cyclin-dependent kinase, regulatory subunit"/>
    <property type="match status" value="1"/>
</dbReference>
<proteinExistence type="inferred from homology"/>
<evidence type="ECO:0000256" key="4">
    <source>
        <dbReference type="RuleBase" id="RU311113"/>
    </source>
</evidence>
<accession>A0A367JPY1</accession>
<feature type="region of interest" description="Disordered" evidence="5">
    <location>
        <begin position="193"/>
        <end position="236"/>
    </location>
</feature>